<evidence type="ECO:0000313" key="1">
    <source>
        <dbReference type="EMBL" id="KFD58628.1"/>
    </source>
</evidence>
<organism evidence="2">
    <name type="scientific">Trichuris suis</name>
    <name type="common">pig whipworm</name>
    <dbReference type="NCBI Taxonomy" id="68888"/>
    <lineage>
        <taxon>Eukaryota</taxon>
        <taxon>Metazoa</taxon>
        <taxon>Ecdysozoa</taxon>
        <taxon>Nematoda</taxon>
        <taxon>Enoplea</taxon>
        <taxon>Dorylaimia</taxon>
        <taxon>Trichinellida</taxon>
        <taxon>Trichuridae</taxon>
        <taxon>Trichuris</taxon>
    </lineage>
</organism>
<dbReference type="Proteomes" id="UP000030758">
    <property type="component" value="Unassembled WGS sequence"/>
</dbReference>
<gene>
    <name evidence="1" type="ORF">M513_00321</name>
    <name evidence="2" type="ORF">M514_00321</name>
</gene>
<accession>A0A085NGJ8</accession>
<protein>
    <submittedName>
        <fullName evidence="2">Uncharacterized protein</fullName>
    </submittedName>
</protein>
<dbReference type="AlphaFoldDB" id="A0A085NGJ8"/>
<proteinExistence type="predicted"/>
<keyword evidence="3" id="KW-1185">Reference proteome</keyword>
<sequence length="171" mass="19747">MSVKIALTVQTFLLSRIKLFQTATTKYCALSKHERLKIAKIGNLRRRERISFSMCSYCWMIIFDLLVACSDSLKITFRKQYACRIRVLHSLTQAIKTLEEIHFFAFRVNLVVKTVKVIACYLIHAPVEGVLKSNSIIGVHNPFTFLSVNFKIYGASMLLLFQFVCQISQWN</sequence>
<reference evidence="2 3" key="1">
    <citation type="journal article" date="2014" name="Nat. Genet.">
        <title>Genome and transcriptome of the porcine whipworm Trichuris suis.</title>
        <authorList>
            <person name="Jex A.R."/>
            <person name="Nejsum P."/>
            <person name="Schwarz E.M."/>
            <person name="Hu L."/>
            <person name="Young N.D."/>
            <person name="Hall R.S."/>
            <person name="Korhonen P.K."/>
            <person name="Liao S."/>
            <person name="Thamsborg S."/>
            <person name="Xia J."/>
            <person name="Xu P."/>
            <person name="Wang S."/>
            <person name="Scheerlinck J.P."/>
            <person name="Hofmann A."/>
            <person name="Sternberg P.W."/>
            <person name="Wang J."/>
            <person name="Gasser R.B."/>
        </authorList>
    </citation>
    <scope>NUCLEOTIDE SEQUENCE [LARGE SCALE GENOMIC DNA]</scope>
    <source>
        <strain evidence="2">DCEP-RM93F</strain>
        <strain evidence="1">DCEP-RM93M</strain>
    </source>
</reference>
<name>A0A085NGJ8_9BILA</name>
<evidence type="ECO:0000313" key="2">
    <source>
        <dbReference type="EMBL" id="KFD68594.1"/>
    </source>
</evidence>
<dbReference type="EMBL" id="KL363183">
    <property type="protein sequence ID" value="KFD58628.1"/>
    <property type="molecule type" value="Genomic_DNA"/>
</dbReference>
<evidence type="ECO:0000313" key="3">
    <source>
        <dbReference type="Proteomes" id="UP000030764"/>
    </source>
</evidence>
<dbReference type="Proteomes" id="UP000030764">
    <property type="component" value="Unassembled WGS sequence"/>
</dbReference>
<dbReference type="EMBL" id="KL367503">
    <property type="protein sequence ID" value="KFD68594.1"/>
    <property type="molecule type" value="Genomic_DNA"/>
</dbReference>